<keyword evidence="2" id="KW-1133">Transmembrane helix</keyword>
<dbReference type="AlphaFoldDB" id="A0A9D2S020"/>
<organism evidence="3 4">
    <name type="scientific">Candidatus Acutalibacter ornithocaccae</name>
    <dbReference type="NCBI Taxonomy" id="2838416"/>
    <lineage>
        <taxon>Bacteria</taxon>
        <taxon>Bacillati</taxon>
        <taxon>Bacillota</taxon>
        <taxon>Clostridia</taxon>
        <taxon>Eubacteriales</taxon>
        <taxon>Acutalibacteraceae</taxon>
        <taxon>Acutalibacter</taxon>
    </lineage>
</organism>
<sequence length="109" mass="12175">MSAILRVAGWAALSIGLVWSVVNFIFVGWIALLFWLIVTFFLAVLLFGLAEVLERLEDQELKLLALRDSLEKLMKQEGLLAEGPQQCRRCGTQLPPGGKTCPTCHYVNE</sequence>
<feature type="transmembrane region" description="Helical" evidence="2">
    <location>
        <begin position="32"/>
        <end position="53"/>
    </location>
</feature>
<dbReference type="EMBL" id="DWXZ01000210">
    <property type="protein sequence ID" value="HJB38344.1"/>
    <property type="molecule type" value="Genomic_DNA"/>
</dbReference>
<keyword evidence="2" id="KW-0472">Membrane</keyword>
<comment type="caution">
    <text evidence="3">The sequence shown here is derived from an EMBL/GenBank/DDBJ whole genome shotgun (WGS) entry which is preliminary data.</text>
</comment>
<feature type="transmembrane region" description="Helical" evidence="2">
    <location>
        <begin position="7"/>
        <end position="26"/>
    </location>
</feature>
<protein>
    <submittedName>
        <fullName evidence="3">Uncharacterized protein</fullName>
    </submittedName>
</protein>
<reference evidence="3" key="2">
    <citation type="submission" date="2021-04" db="EMBL/GenBank/DDBJ databases">
        <authorList>
            <person name="Gilroy R."/>
        </authorList>
    </citation>
    <scope>NUCLEOTIDE SEQUENCE</scope>
    <source>
        <strain evidence="3">ChiBcolR8-3208</strain>
    </source>
</reference>
<keyword evidence="2" id="KW-0812">Transmembrane</keyword>
<name>A0A9D2S020_9FIRM</name>
<evidence type="ECO:0000256" key="2">
    <source>
        <dbReference type="SAM" id="Phobius"/>
    </source>
</evidence>
<feature type="coiled-coil region" evidence="1">
    <location>
        <begin position="49"/>
        <end position="76"/>
    </location>
</feature>
<dbReference type="Proteomes" id="UP000824214">
    <property type="component" value="Unassembled WGS sequence"/>
</dbReference>
<accession>A0A9D2S020</accession>
<evidence type="ECO:0000256" key="1">
    <source>
        <dbReference type="SAM" id="Coils"/>
    </source>
</evidence>
<gene>
    <name evidence="3" type="ORF">H9942_09820</name>
</gene>
<proteinExistence type="predicted"/>
<keyword evidence="1" id="KW-0175">Coiled coil</keyword>
<reference evidence="3" key="1">
    <citation type="journal article" date="2021" name="PeerJ">
        <title>Extensive microbial diversity within the chicken gut microbiome revealed by metagenomics and culture.</title>
        <authorList>
            <person name="Gilroy R."/>
            <person name="Ravi A."/>
            <person name="Getino M."/>
            <person name="Pursley I."/>
            <person name="Horton D.L."/>
            <person name="Alikhan N.F."/>
            <person name="Baker D."/>
            <person name="Gharbi K."/>
            <person name="Hall N."/>
            <person name="Watson M."/>
            <person name="Adriaenssens E.M."/>
            <person name="Foster-Nyarko E."/>
            <person name="Jarju S."/>
            <person name="Secka A."/>
            <person name="Antonio M."/>
            <person name="Oren A."/>
            <person name="Chaudhuri R.R."/>
            <person name="La Ragione R."/>
            <person name="Hildebrand F."/>
            <person name="Pallen M.J."/>
        </authorList>
    </citation>
    <scope>NUCLEOTIDE SEQUENCE</scope>
    <source>
        <strain evidence="3">ChiBcolR8-3208</strain>
    </source>
</reference>
<evidence type="ECO:0000313" key="4">
    <source>
        <dbReference type="Proteomes" id="UP000824214"/>
    </source>
</evidence>
<evidence type="ECO:0000313" key="3">
    <source>
        <dbReference type="EMBL" id="HJB38344.1"/>
    </source>
</evidence>